<dbReference type="InterPro" id="IPR000210">
    <property type="entry name" value="BTB/POZ_dom"/>
</dbReference>
<organism evidence="2 3">
    <name type="scientific">Bipolaris victoriae (strain FI3)</name>
    <name type="common">Victoria blight of oats agent</name>
    <name type="synonym">Cochliobolus victoriae</name>
    <dbReference type="NCBI Taxonomy" id="930091"/>
    <lineage>
        <taxon>Eukaryota</taxon>
        <taxon>Fungi</taxon>
        <taxon>Dikarya</taxon>
        <taxon>Ascomycota</taxon>
        <taxon>Pezizomycotina</taxon>
        <taxon>Dothideomycetes</taxon>
        <taxon>Pleosporomycetidae</taxon>
        <taxon>Pleosporales</taxon>
        <taxon>Pleosporineae</taxon>
        <taxon>Pleosporaceae</taxon>
        <taxon>Bipolaris</taxon>
    </lineage>
</organism>
<dbReference type="PROSITE" id="PS50097">
    <property type="entry name" value="BTB"/>
    <property type="match status" value="1"/>
</dbReference>
<reference evidence="2 3" key="1">
    <citation type="journal article" date="2013" name="PLoS Genet.">
        <title>Comparative genome structure, secondary metabolite, and effector coding capacity across Cochliobolus pathogens.</title>
        <authorList>
            <person name="Condon B.J."/>
            <person name="Leng Y."/>
            <person name="Wu D."/>
            <person name="Bushley K.E."/>
            <person name="Ohm R.A."/>
            <person name="Otillar R."/>
            <person name="Martin J."/>
            <person name="Schackwitz W."/>
            <person name="Grimwood J."/>
            <person name="MohdZainudin N."/>
            <person name="Xue C."/>
            <person name="Wang R."/>
            <person name="Manning V.A."/>
            <person name="Dhillon B."/>
            <person name="Tu Z.J."/>
            <person name="Steffenson B.J."/>
            <person name="Salamov A."/>
            <person name="Sun H."/>
            <person name="Lowry S."/>
            <person name="LaButti K."/>
            <person name="Han J."/>
            <person name="Copeland A."/>
            <person name="Lindquist E."/>
            <person name="Barry K."/>
            <person name="Schmutz J."/>
            <person name="Baker S.E."/>
            <person name="Ciuffetti L.M."/>
            <person name="Grigoriev I.V."/>
            <person name="Zhong S."/>
            <person name="Turgeon B.G."/>
        </authorList>
    </citation>
    <scope>NUCLEOTIDE SEQUENCE [LARGE SCALE GENOMIC DNA]</scope>
    <source>
        <strain evidence="2 3">FI3</strain>
    </source>
</reference>
<sequence length="188" mass="21309">MYAKACSIMGETVPVLIKGGQIHVHKEVLTSTSDFLKIAMKPKWRTDENRPIDLTEEDAKAVEAYCRWLYSHTIPCHDDILYTTRLLCQLFVLGEKLLDQTLKNAGSPVRRLMVDLYVYNAHSAWLSPHDCASFRGTDFLEELVPALLSARPQPSFEKGRPWVVRPESYREGAFTYGNNVETGSTKST</sequence>
<evidence type="ECO:0000313" key="2">
    <source>
        <dbReference type="EMBL" id="EUN29040.1"/>
    </source>
</evidence>
<dbReference type="Pfam" id="PF00651">
    <property type="entry name" value="BTB"/>
    <property type="match status" value="1"/>
</dbReference>
<proteinExistence type="predicted"/>
<dbReference type="GeneID" id="26255819"/>
<name>W7ESM6_BIPV3</name>
<dbReference type="CDD" id="cd18186">
    <property type="entry name" value="BTB_POZ_ZBTB_KLHL-like"/>
    <property type="match status" value="1"/>
</dbReference>
<protein>
    <recommendedName>
        <fullName evidence="1">BTB domain-containing protein</fullName>
    </recommendedName>
</protein>
<dbReference type="Proteomes" id="UP000054337">
    <property type="component" value="Unassembled WGS sequence"/>
</dbReference>
<dbReference type="SUPFAM" id="SSF54695">
    <property type="entry name" value="POZ domain"/>
    <property type="match status" value="1"/>
</dbReference>
<dbReference type="EMBL" id="KI968715">
    <property type="protein sequence ID" value="EUN29040.1"/>
    <property type="molecule type" value="Genomic_DNA"/>
</dbReference>
<dbReference type="AlphaFoldDB" id="W7ESM6"/>
<dbReference type="HOGENOM" id="CLU_1190517_0_0_1"/>
<feature type="domain" description="BTB" evidence="1">
    <location>
        <begin position="11"/>
        <end position="78"/>
    </location>
</feature>
<dbReference type="OrthoDB" id="3794732at2759"/>
<evidence type="ECO:0000313" key="3">
    <source>
        <dbReference type="Proteomes" id="UP000054337"/>
    </source>
</evidence>
<dbReference type="RefSeq" id="XP_014558666.1">
    <property type="nucleotide sequence ID" value="XM_014703180.1"/>
</dbReference>
<evidence type="ECO:0000259" key="1">
    <source>
        <dbReference type="PROSITE" id="PS50097"/>
    </source>
</evidence>
<keyword evidence="3" id="KW-1185">Reference proteome</keyword>
<gene>
    <name evidence="2" type="ORF">COCVIDRAFT_35943</name>
</gene>
<dbReference type="Gene3D" id="3.30.710.10">
    <property type="entry name" value="Potassium Channel Kv1.1, Chain A"/>
    <property type="match status" value="1"/>
</dbReference>
<dbReference type="InterPro" id="IPR011333">
    <property type="entry name" value="SKP1/BTB/POZ_sf"/>
</dbReference>
<accession>W7ESM6</accession>